<organism evidence="3 4">
    <name type="scientific">Apibacter adventoris</name>
    <dbReference type="NCBI Taxonomy" id="1679466"/>
    <lineage>
        <taxon>Bacteria</taxon>
        <taxon>Pseudomonadati</taxon>
        <taxon>Bacteroidota</taxon>
        <taxon>Flavobacteriia</taxon>
        <taxon>Flavobacteriales</taxon>
        <taxon>Weeksellaceae</taxon>
        <taxon>Apibacter</taxon>
    </lineage>
</organism>
<name>A0A2S8AFM4_9FLAO</name>
<evidence type="ECO:0000259" key="2">
    <source>
        <dbReference type="Pfam" id="PF25023"/>
    </source>
</evidence>
<proteinExistence type="predicted"/>
<keyword evidence="1" id="KW-0677">Repeat</keyword>
<dbReference type="EMBL" id="PSZM01000004">
    <property type="protein sequence ID" value="PQL94748.1"/>
    <property type="molecule type" value="Genomic_DNA"/>
</dbReference>
<gene>
    <name evidence="3" type="ORF">C4S77_02750</name>
</gene>
<dbReference type="NCBIfam" id="TIGR03696">
    <property type="entry name" value="Rhs_assc_core"/>
    <property type="match status" value="1"/>
</dbReference>
<evidence type="ECO:0000313" key="4">
    <source>
        <dbReference type="Proteomes" id="UP000238042"/>
    </source>
</evidence>
<dbReference type="InterPro" id="IPR050708">
    <property type="entry name" value="T6SS_VgrG/RHS"/>
</dbReference>
<dbReference type="OrthoDB" id="1367325at2"/>
<accession>A0A2S8AFM4</accession>
<dbReference type="Pfam" id="PF25023">
    <property type="entry name" value="TEN_YD-shell"/>
    <property type="match status" value="1"/>
</dbReference>
<keyword evidence="4" id="KW-1185">Reference proteome</keyword>
<dbReference type="Gene3D" id="2.180.10.10">
    <property type="entry name" value="RHS repeat-associated core"/>
    <property type="match status" value="1"/>
</dbReference>
<protein>
    <recommendedName>
        <fullName evidence="2">Teneurin-like YD-shell domain-containing protein</fullName>
    </recommendedName>
</protein>
<dbReference type="PANTHER" id="PTHR32305">
    <property type="match status" value="1"/>
</dbReference>
<dbReference type="PANTHER" id="PTHR32305:SF15">
    <property type="entry name" value="PROTEIN RHSA-RELATED"/>
    <property type="match status" value="1"/>
</dbReference>
<sequence>MPYQGKDHNDYVNGAGFCCAGKDKKLQAYGGGIGKGNEEYEKMQYYYHADHLGSSSYITNLDAQIVQHVEYVPFGEVFIEERNQSWNTPYLFNGKELDEETGLYYYGARYYKPRESVWLSVDPLAERYPNYSPYAYTFQNPIKYIDPRGLEGLEPGDPPKEREIDEVVIISKARSWFNRNIIRPIKNIFRVKIKNSITHETKLSVDVGLLQVSDGGTRGYEIKGPTIRAGEITVGSNKNDGAYLDLYNPLYEIATGGDLKGTLISGKLETGKVDVKAGVSWKLKDVTVPVLGQPAIHPNEVEITPYFGVGMPWAEFKIEKSYKGIKVNYGIQEDIGKSFYNIIGIKGDFKLEGKTEINW</sequence>
<comment type="caution">
    <text evidence="3">The sequence shown here is derived from an EMBL/GenBank/DDBJ whole genome shotgun (WGS) entry which is preliminary data.</text>
</comment>
<evidence type="ECO:0000313" key="3">
    <source>
        <dbReference type="EMBL" id="PQL94748.1"/>
    </source>
</evidence>
<dbReference type="InterPro" id="IPR056823">
    <property type="entry name" value="TEN-like_YD-shell"/>
</dbReference>
<dbReference type="AlphaFoldDB" id="A0A2S8AFM4"/>
<dbReference type="InterPro" id="IPR022385">
    <property type="entry name" value="Rhs_assc_core"/>
</dbReference>
<dbReference type="Proteomes" id="UP000238042">
    <property type="component" value="Unassembled WGS sequence"/>
</dbReference>
<feature type="domain" description="Teneurin-like YD-shell" evidence="2">
    <location>
        <begin position="43"/>
        <end position="127"/>
    </location>
</feature>
<evidence type="ECO:0000256" key="1">
    <source>
        <dbReference type="ARBA" id="ARBA00022737"/>
    </source>
</evidence>
<dbReference type="RefSeq" id="WP_105245930.1">
    <property type="nucleotide sequence ID" value="NZ_PSZM01000004.1"/>
</dbReference>
<reference evidence="3 4" key="1">
    <citation type="submission" date="2018-02" db="EMBL/GenBank/DDBJ databases">
        <title>Genome sequences of Apibacter spp., gut symbionts of Asian honey bees.</title>
        <authorList>
            <person name="Kwong W.K."/>
            <person name="Steele M.I."/>
            <person name="Moran N.A."/>
        </authorList>
    </citation>
    <scope>NUCLEOTIDE SEQUENCE [LARGE SCALE GENOMIC DNA]</scope>
    <source>
        <strain evidence="4">wkB301</strain>
    </source>
</reference>